<evidence type="ECO:0000256" key="5">
    <source>
        <dbReference type="ARBA" id="ARBA00022692"/>
    </source>
</evidence>
<dbReference type="PANTHER" id="PTHR11533">
    <property type="entry name" value="PROTEASE M1 ZINC METALLOPROTEASE"/>
    <property type="match status" value="1"/>
</dbReference>
<feature type="site" description="Transition state stabilizer" evidence="22">
    <location>
        <position position="431"/>
    </location>
</feature>
<evidence type="ECO:0000256" key="10">
    <source>
        <dbReference type="ARBA" id="ARBA00022859"/>
    </source>
</evidence>
<dbReference type="GO" id="GO:0008270">
    <property type="term" value="F:zinc ion binding"/>
    <property type="evidence" value="ECO:0007669"/>
    <property type="project" value="UniProtKB-UniRule"/>
</dbReference>
<keyword evidence="10" id="KW-0391">Immunity</keyword>
<keyword evidence="12" id="KW-1133">Transmembrane helix</keyword>
<evidence type="ECO:0000256" key="8">
    <source>
        <dbReference type="ARBA" id="ARBA00022824"/>
    </source>
</evidence>
<evidence type="ECO:0000256" key="22">
    <source>
        <dbReference type="PIRSR" id="PIRSR634016-4"/>
    </source>
</evidence>
<keyword evidence="13 23" id="KW-0482">Metalloprotease</keyword>
<dbReference type="InterPro" id="IPR042097">
    <property type="entry name" value="Aminopeptidase_N-like_N_sf"/>
</dbReference>
<dbReference type="AlphaFoldDB" id="A0A0F7ZB46"/>
<feature type="domain" description="Aminopeptidase N-like N-terminal" evidence="28">
    <location>
        <begin position="52"/>
        <end position="239"/>
    </location>
</feature>
<keyword evidence="9 21" id="KW-0862">Zinc</keyword>
<evidence type="ECO:0000256" key="15">
    <source>
        <dbReference type="ARBA" id="ARBA00023136"/>
    </source>
</evidence>
<feature type="binding site" evidence="21">
    <location>
        <position position="346"/>
    </location>
    <ligand>
        <name>Zn(2+)</name>
        <dbReference type="ChEBI" id="CHEBI:29105"/>
        <note>catalytic</note>
    </ligand>
</feature>
<feature type="domain" description="ERAP1-like C-terminal" evidence="27">
    <location>
        <begin position="592"/>
        <end position="911"/>
    </location>
</feature>
<feature type="binding site" evidence="21">
    <location>
        <position position="369"/>
    </location>
    <ligand>
        <name>Zn(2+)</name>
        <dbReference type="ChEBI" id="CHEBI:29105"/>
        <note>catalytic</note>
    </ligand>
</feature>
<dbReference type="InterPro" id="IPR024571">
    <property type="entry name" value="ERAP1-like_C_dom"/>
</dbReference>
<keyword evidence="15" id="KW-0472">Membrane</keyword>
<keyword evidence="16" id="KW-1015">Disulfide bond</keyword>
<evidence type="ECO:0000256" key="11">
    <source>
        <dbReference type="ARBA" id="ARBA00022968"/>
    </source>
</evidence>
<keyword evidence="7 23" id="KW-0378">Hydrolase</keyword>
<evidence type="ECO:0000256" key="13">
    <source>
        <dbReference type="ARBA" id="ARBA00023049"/>
    </source>
</evidence>
<keyword evidence="8" id="KW-0256">Endoplasmic reticulum</keyword>
<keyword evidence="17" id="KW-0325">Glycoprotein</keyword>
<keyword evidence="3 23" id="KW-0031">Aminopeptidase</keyword>
<dbReference type="PRINTS" id="PR00756">
    <property type="entry name" value="ALADIPTASE"/>
</dbReference>
<evidence type="ECO:0000256" key="12">
    <source>
        <dbReference type="ARBA" id="ARBA00022989"/>
    </source>
</evidence>
<dbReference type="FunFam" id="2.60.40.1730:FF:000001">
    <property type="entry name" value="Leucyl-cystinyl aminopeptidase"/>
    <property type="match status" value="1"/>
</dbReference>
<evidence type="ECO:0000256" key="4">
    <source>
        <dbReference type="ARBA" id="ARBA00022670"/>
    </source>
</evidence>
<evidence type="ECO:0000256" key="18">
    <source>
        <dbReference type="ARBA" id="ARBA00053064"/>
    </source>
</evidence>
<protein>
    <recommendedName>
        <fullName evidence="23">Aminopeptidase</fullName>
        <ecNumber evidence="23">3.4.11.-</ecNumber>
    </recommendedName>
</protein>
<evidence type="ECO:0000256" key="16">
    <source>
        <dbReference type="ARBA" id="ARBA00023157"/>
    </source>
</evidence>
<feature type="chain" id="PRO_5002525590" description="Aminopeptidase" evidence="25">
    <location>
        <begin position="34"/>
        <end position="934"/>
    </location>
</feature>
<dbReference type="InterPro" id="IPR045357">
    <property type="entry name" value="Aminopeptidase_N-like_N"/>
</dbReference>
<dbReference type="Pfam" id="PF01433">
    <property type="entry name" value="Peptidase_M1"/>
    <property type="match status" value="1"/>
</dbReference>
<evidence type="ECO:0000259" key="28">
    <source>
        <dbReference type="Pfam" id="PF17900"/>
    </source>
</evidence>
<dbReference type="FunFam" id="1.10.390.10:FF:000007">
    <property type="entry name" value="Aminopeptidase"/>
    <property type="match status" value="1"/>
</dbReference>
<accession>A0A0F7ZB46</accession>
<keyword evidence="4 23" id="KW-0645">Protease</keyword>
<reference evidence="29" key="1">
    <citation type="submission" date="2014-05" db="EMBL/GenBank/DDBJ databases">
        <title>The extremes of toxin expression variation revealed in two sympatric snake species.</title>
        <authorList>
            <person name="Margres M.J."/>
            <person name="Wray K.P."/>
            <person name="McGivern J.J."/>
            <person name="Seavy M."/>
            <person name="Sanader D."/>
            <person name="Facente J."/>
            <person name="Rokyta D.R."/>
        </authorList>
    </citation>
    <scope>NUCLEOTIDE SEQUENCE</scope>
</reference>
<evidence type="ECO:0000256" key="24">
    <source>
        <dbReference type="SAM" id="Coils"/>
    </source>
</evidence>
<proteinExistence type="evidence at transcript level"/>
<dbReference type="EC" id="3.4.11.-" evidence="23"/>
<dbReference type="GO" id="GO:0005789">
    <property type="term" value="C:endoplasmic reticulum membrane"/>
    <property type="evidence" value="ECO:0007669"/>
    <property type="project" value="UniProtKB-SubCell"/>
</dbReference>
<evidence type="ECO:0000256" key="9">
    <source>
        <dbReference type="ARBA" id="ARBA00022833"/>
    </source>
</evidence>
<evidence type="ECO:0000256" key="20">
    <source>
        <dbReference type="PIRSR" id="PIRSR634016-1"/>
    </source>
</evidence>
<dbReference type="GO" id="GO:0042277">
    <property type="term" value="F:peptide binding"/>
    <property type="evidence" value="ECO:0007669"/>
    <property type="project" value="TreeGrafter"/>
</dbReference>
<comment type="function">
    <text evidence="18">Aminopeptidase that plays a central role in peptide trimming, a step required for the generation of most HLA class I-binding peptides. Peptide trimming is essential to customize longer precursor peptides to fit them to the correct length required for presentation on MHC class I molecules. Strongly prefers substrates 9-16 residues long. Rapidly degrades 13-mer to a 9-mer and then stops. Preferentially hydrolyzes the residue Leu and peptides with a hydrophobic C-terminus, while it has weak activity toward peptides with charged C-terminus. May play a role in the inactivation of peptide hormones. May be involved in the regulation of blood pressure through the inactivation of angiotensin II and/or the generation of bradykinin in the kidney.</text>
</comment>
<dbReference type="SUPFAM" id="SSF55486">
    <property type="entry name" value="Metalloproteases ('zincins'), catalytic domain"/>
    <property type="match status" value="1"/>
</dbReference>
<evidence type="ECO:0000256" key="6">
    <source>
        <dbReference type="ARBA" id="ARBA00022723"/>
    </source>
</evidence>
<evidence type="ECO:0000259" key="26">
    <source>
        <dbReference type="Pfam" id="PF01433"/>
    </source>
</evidence>
<dbReference type="Gene3D" id="1.10.390.10">
    <property type="entry name" value="Neutral Protease Domain 2"/>
    <property type="match status" value="1"/>
</dbReference>
<dbReference type="GO" id="GO:0070006">
    <property type="term" value="F:metalloaminopeptidase activity"/>
    <property type="evidence" value="ECO:0007669"/>
    <property type="project" value="TreeGrafter"/>
</dbReference>
<dbReference type="CDD" id="cd09601">
    <property type="entry name" value="M1_APN-Q_like"/>
    <property type="match status" value="1"/>
</dbReference>
<keyword evidence="6 21" id="KW-0479">Metal-binding</keyword>
<dbReference type="Pfam" id="PF11838">
    <property type="entry name" value="ERAP1_C"/>
    <property type="match status" value="1"/>
</dbReference>
<dbReference type="PANTHER" id="PTHR11533:SF156">
    <property type="entry name" value="ENDOPLASMIC RETICULUM AMINOPEPTIDASE 1"/>
    <property type="match status" value="1"/>
</dbReference>
<evidence type="ECO:0000256" key="23">
    <source>
        <dbReference type="RuleBase" id="RU364040"/>
    </source>
</evidence>
<sequence>MLLPDQIFMLKKSKMFLLLSILSFLCETSYSFARDESNPFPWDKIRLPKYVVPVHYDLLIHPNLTTLAFTGLSKIEILITEQTSSIILHSKYLQITKTTIHNTKDSADTAKGMMVLEHPPFEQIALVSAEPLQVGQSYIISIEYSANLSDSFHGFYKSTYRTLEGETRVLASTQFEATAARMAFPCFDEPALKATFSVKIRRSPKHLALSNMPLVKSININEWLIEDQFDISVKMSTYLVAFIISDFKSVTKKTLRGIKVSVYTVPHKIKQAEYALDAAVKLLDFFEGYFGIAYPLPKQDLAAIPDFQSGAMENWGLTTYRESVLLYDSEKSSVSRKLAITMVVAHELAHQWFGNLVTMEWWNDLWLNEGFAKFMEFVSVRKTHPELKVEDYFLNKYFNAMEVDALNSSHPISSPVENPAQILEMFDDVSYDKGACILNMLQDYLSPEVFQAGLVKYLLRFSYQNTKNKDLWDSLSDVCPDVDGSHIQNGVCIRNKERVLNSHWTKAVLHDVQAVMNTWTLQKGFPLVTVTIKGKNVHLQQEHYSKKATFSSSAGSLWHIPLTYITNKCNDVRRFLLTTKTNDIVLPEEVEWIKFNVGMNGYYIVHYGDHGWDSLIRLLKDNHETISSNDRASLINNAFQLVSAGKLSIEKALDLTLYLKHESEITPVYQGLNELVPLYKLLEKANISDTDQQLKAYIVNLFKNMIDKQSWDDEGTVSEQMLRTSLLTFACVRKYKPCVDKAQEYFMKWKNSDGTLKLPNNIKMAVYAVGIQTDENWDFLFSKYQLPEFDTEKNQIEVVLCLSQNKEKLQWLMDQALQGDIIKTQELPSILFSVGRNPYGYQLAWKFLKQNWQKLVKKFDFGSHSLAHMITGITNQYSTKEQLAEVKNYFSSMDKKTSELRAVQQAIETIEENIQWMDKNLEKIKAWLQINSKV</sequence>
<feature type="signal peptide" evidence="25">
    <location>
        <begin position="1"/>
        <end position="33"/>
    </location>
</feature>
<dbReference type="GO" id="GO:0002250">
    <property type="term" value="P:adaptive immune response"/>
    <property type="evidence" value="ECO:0007669"/>
    <property type="project" value="UniProtKB-KW"/>
</dbReference>
<evidence type="ECO:0000256" key="2">
    <source>
        <dbReference type="ARBA" id="ARBA00010136"/>
    </source>
</evidence>
<feature type="domain" description="Peptidase M1 membrane alanine aminopeptidase" evidence="26">
    <location>
        <begin position="274"/>
        <end position="478"/>
    </location>
</feature>
<evidence type="ECO:0000256" key="21">
    <source>
        <dbReference type="PIRSR" id="PIRSR634016-3"/>
    </source>
</evidence>
<dbReference type="InterPro" id="IPR050344">
    <property type="entry name" value="Peptidase_M1_aminopeptidases"/>
</dbReference>
<name>A0A0F7ZB46_CROAD</name>
<dbReference type="EMBL" id="GBEX01001142">
    <property type="protein sequence ID" value="JAI13418.1"/>
    <property type="molecule type" value="mRNA"/>
</dbReference>
<keyword evidence="24" id="KW-0175">Coiled coil</keyword>
<evidence type="ECO:0000256" key="1">
    <source>
        <dbReference type="ARBA" id="ARBA00004648"/>
    </source>
</evidence>
<keyword evidence="25" id="KW-0732">Signal</keyword>
<dbReference type="InterPro" id="IPR027268">
    <property type="entry name" value="Peptidase_M4/M1_CTD_sf"/>
</dbReference>
<feature type="binding site" evidence="21">
    <location>
        <position position="350"/>
    </location>
    <ligand>
        <name>Zn(2+)</name>
        <dbReference type="ChEBI" id="CHEBI:29105"/>
        <note>catalytic</note>
    </ligand>
</feature>
<evidence type="ECO:0000256" key="25">
    <source>
        <dbReference type="SAM" id="SignalP"/>
    </source>
</evidence>
<evidence type="ECO:0000256" key="14">
    <source>
        <dbReference type="ARBA" id="ARBA00023130"/>
    </source>
</evidence>
<dbReference type="FunFam" id="1.25.50.20:FF:000003">
    <property type="entry name" value="Leucyl-cystinyl aminopeptidase"/>
    <property type="match status" value="1"/>
</dbReference>
<evidence type="ECO:0000256" key="19">
    <source>
        <dbReference type="ARBA" id="ARBA00063353"/>
    </source>
</evidence>
<evidence type="ECO:0000256" key="3">
    <source>
        <dbReference type="ARBA" id="ARBA00022438"/>
    </source>
</evidence>
<feature type="active site" description="Proton acceptor" evidence="20">
    <location>
        <position position="347"/>
    </location>
</feature>
<dbReference type="Gene3D" id="2.60.40.1730">
    <property type="entry name" value="tricorn interacting facor f3 domain"/>
    <property type="match status" value="1"/>
</dbReference>
<dbReference type="Gene3D" id="2.60.40.1910">
    <property type="match status" value="1"/>
</dbReference>
<dbReference type="Pfam" id="PF17900">
    <property type="entry name" value="Peptidase_M1_N"/>
    <property type="match status" value="1"/>
</dbReference>
<keyword evidence="14" id="KW-1064">Adaptive immunity</keyword>
<keyword evidence="11" id="KW-0735">Signal-anchor</keyword>
<dbReference type="GO" id="GO:0006508">
    <property type="term" value="P:proteolysis"/>
    <property type="evidence" value="ECO:0007669"/>
    <property type="project" value="UniProtKB-KW"/>
</dbReference>
<feature type="coiled-coil region" evidence="24">
    <location>
        <begin position="893"/>
        <end position="920"/>
    </location>
</feature>
<dbReference type="GO" id="GO:0005615">
    <property type="term" value="C:extracellular space"/>
    <property type="evidence" value="ECO:0007669"/>
    <property type="project" value="TreeGrafter"/>
</dbReference>
<comment type="subcellular location">
    <subcellularLocation>
        <location evidence="1">Endoplasmic reticulum membrane</location>
        <topology evidence="1">Single-pass type II membrane protein</topology>
    </subcellularLocation>
</comment>
<organism evidence="29">
    <name type="scientific">Crotalus adamanteus</name>
    <name type="common">Eastern diamondback rattlesnake</name>
    <dbReference type="NCBI Taxonomy" id="8729"/>
    <lineage>
        <taxon>Eukaryota</taxon>
        <taxon>Metazoa</taxon>
        <taxon>Chordata</taxon>
        <taxon>Craniata</taxon>
        <taxon>Vertebrata</taxon>
        <taxon>Euteleostomi</taxon>
        <taxon>Lepidosauria</taxon>
        <taxon>Squamata</taxon>
        <taxon>Bifurcata</taxon>
        <taxon>Unidentata</taxon>
        <taxon>Episquamata</taxon>
        <taxon>Toxicofera</taxon>
        <taxon>Serpentes</taxon>
        <taxon>Colubroidea</taxon>
        <taxon>Viperidae</taxon>
        <taxon>Crotalinae</taxon>
        <taxon>Crotalus</taxon>
    </lineage>
</organism>
<dbReference type="InterPro" id="IPR034016">
    <property type="entry name" value="M1_APN-typ"/>
</dbReference>
<dbReference type="SUPFAM" id="SSF63737">
    <property type="entry name" value="Leukotriene A4 hydrolase N-terminal domain"/>
    <property type="match status" value="1"/>
</dbReference>
<dbReference type="Gene3D" id="1.25.50.20">
    <property type="match status" value="1"/>
</dbReference>
<evidence type="ECO:0000259" key="27">
    <source>
        <dbReference type="Pfam" id="PF11838"/>
    </source>
</evidence>
<dbReference type="InterPro" id="IPR001930">
    <property type="entry name" value="Peptidase_M1"/>
</dbReference>
<keyword evidence="5" id="KW-0812">Transmembrane</keyword>
<evidence type="ECO:0000256" key="7">
    <source>
        <dbReference type="ARBA" id="ARBA00022801"/>
    </source>
</evidence>
<comment type="cofactor">
    <cofactor evidence="21 23">
        <name>Zn(2+)</name>
        <dbReference type="ChEBI" id="CHEBI:29105"/>
    </cofactor>
    <text evidence="21 23">Binds 1 zinc ion per subunit.</text>
</comment>
<dbReference type="GO" id="GO:0043171">
    <property type="term" value="P:peptide catabolic process"/>
    <property type="evidence" value="ECO:0007669"/>
    <property type="project" value="TreeGrafter"/>
</dbReference>
<comment type="similarity">
    <text evidence="2 23">Belongs to the peptidase M1 family.</text>
</comment>
<comment type="subunit">
    <text evidence="19">Monomer. May also exist as a heterodimer; with ERAP2. Interacts with RBMX.</text>
</comment>
<evidence type="ECO:0000256" key="17">
    <source>
        <dbReference type="ARBA" id="ARBA00023180"/>
    </source>
</evidence>
<dbReference type="InterPro" id="IPR014782">
    <property type="entry name" value="Peptidase_M1_dom"/>
</dbReference>
<evidence type="ECO:0000313" key="29">
    <source>
        <dbReference type="EMBL" id="JAI13418.1"/>
    </source>
</evidence>
<dbReference type="FunFam" id="2.60.40.1910:FF:000001">
    <property type="entry name" value="Leucyl-cystinyl aminopeptidase"/>
    <property type="match status" value="1"/>
</dbReference>